<dbReference type="InterPro" id="IPR031304">
    <property type="entry name" value="SLT_2"/>
</dbReference>
<dbReference type="RefSeq" id="WP_084563722.1">
    <property type="nucleotide sequence ID" value="NZ_FRXO01000001.1"/>
</dbReference>
<evidence type="ECO:0000313" key="3">
    <source>
        <dbReference type="EMBL" id="SHO59937.1"/>
    </source>
</evidence>
<dbReference type="SUPFAM" id="SSF53955">
    <property type="entry name" value="Lysozyme-like"/>
    <property type="match status" value="1"/>
</dbReference>
<dbReference type="InterPro" id="IPR011970">
    <property type="entry name" value="MltB_2"/>
</dbReference>
<dbReference type="OrthoDB" id="9808544at2"/>
<dbReference type="Gene3D" id="1.10.530.10">
    <property type="match status" value="1"/>
</dbReference>
<dbReference type="SUPFAM" id="SSF47090">
    <property type="entry name" value="PGBD-like"/>
    <property type="match status" value="1"/>
</dbReference>
<dbReference type="InterPro" id="IPR036365">
    <property type="entry name" value="PGBD-like_sf"/>
</dbReference>
<dbReference type="PANTHER" id="PTHR30163">
    <property type="entry name" value="MEMBRANE-BOUND LYTIC MUREIN TRANSGLYCOSYLASE B"/>
    <property type="match status" value="1"/>
</dbReference>
<name>A0A1M7Z4R4_9HYPH</name>
<evidence type="ECO:0000259" key="2">
    <source>
        <dbReference type="Pfam" id="PF13406"/>
    </source>
</evidence>
<dbReference type="Gene3D" id="1.10.8.350">
    <property type="entry name" value="Bacterial muramidase"/>
    <property type="match status" value="1"/>
</dbReference>
<accession>A0A1M7Z4R4</accession>
<gene>
    <name evidence="3" type="ORF">SAMN02745172_00117</name>
</gene>
<dbReference type="InterPro" id="IPR036366">
    <property type="entry name" value="PGBDSf"/>
</dbReference>
<dbReference type="PANTHER" id="PTHR30163:SF8">
    <property type="entry name" value="LYTIC MUREIN TRANSGLYCOSYLASE"/>
    <property type="match status" value="1"/>
</dbReference>
<sequence length="430" mass="46307">MTAAAITVRDPDHAALRSREAARRGFAGLLVAALAVLVLAVAAPQPASAAADPGFVNWIKQFWPTAKANGISAATYNAAFAGVDRPDPDVLRLNAKQPEFTKSVGEYLASAVSDARVNEGRRKFAQWKPWLDRISTRFGVEPQILVAIWGVETSYGAVLENPKIVRSVVRSLATLAYAGGPRTDFGRTQLIAALTILQDHDVAPRGLTGSWAGAMGHTQFIPTSFLQYAVDMDGDGKRNIWTSVPDALATAANLLAKNGWRPGETWGYEVELPRGFNLALADEKTWRPISDWAKLGVRRTGARPFPRGTDKAKLILPAGARGPAFLTLINFDVIKRYNNSTSYAIAVGYLADRIVGVPPFRTPWPVDAHPLSRDQIVKLQQVLTARGFPVGAIDGKIGPGTRDAVRAYQLSAGLPPDGYPTVELLARLGG</sequence>
<dbReference type="AlphaFoldDB" id="A0A1M7Z4R4"/>
<organism evidence="3 4">
    <name type="scientific">Pseudoxanthobacter soli DSM 19599</name>
    <dbReference type="NCBI Taxonomy" id="1123029"/>
    <lineage>
        <taxon>Bacteria</taxon>
        <taxon>Pseudomonadati</taxon>
        <taxon>Pseudomonadota</taxon>
        <taxon>Alphaproteobacteria</taxon>
        <taxon>Hyphomicrobiales</taxon>
        <taxon>Segnochrobactraceae</taxon>
        <taxon>Pseudoxanthobacter</taxon>
    </lineage>
</organism>
<reference evidence="3 4" key="1">
    <citation type="submission" date="2016-12" db="EMBL/GenBank/DDBJ databases">
        <authorList>
            <person name="Song W.-J."/>
            <person name="Kurnit D.M."/>
        </authorList>
    </citation>
    <scope>NUCLEOTIDE SEQUENCE [LARGE SCALE GENOMIC DNA]</scope>
    <source>
        <strain evidence="3 4">DSM 19599</strain>
    </source>
</reference>
<protein>
    <submittedName>
        <fullName evidence="3">Membrane-bound lytic murein transglycosylase B</fullName>
    </submittedName>
</protein>
<dbReference type="NCBIfam" id="TIGR02283">
    <property type="entry name" value="MltB_2"/>
    <property type="match status" value="1"/>
</dbReference>
<evidence type="ECO:0000313" key="4">
    <source>
        <dbReference type="Proteomes" id="UP000186406"/>
    </source>
</evidence>
<keyword evidence="4" id="KW-1185">Reference proteome</keyword>
<dbReference type="GO" id="GO:0008933">
    <property type="term" value="F:peptidoglycan lytic transglycosylase activity"/>
    <property type="evidence" value="ECO:0007669"/>
    <property type="project" value="TreeGrafter"/>
</dbReference>
<feature type="domain" description="Transglycosylase SLT" evidence="2">
    <location>
        <begin position="55"/>
        <end position="352"/>
    </location>
</feature>
<evidence type="ECO:0000259" key="1">
    <source>
        <dbReference type="Pfam" id="PF01471"/>
    </source>
</evidence>
<dbReference type="InterPro" id="IPR043426">
    <property type="entry name" value="MltB-like"/>
</dbReference>
<dbReference type="Gene3D" id="1.10.101.10">
    <property type="entry name" value="PGBD-like superfamily/PGBD"/>
    <property type="match status" value="1"/>
</dbReference>
<feature type="domain" description="Peptidoglycan binding-like" evidence="1">
    <location>
        <begin position="373"/>
        <end position="428"/>
    </location>
</feature>
<dbReference type="Proteomes" id="UP000186406">
    <property type="component" value="Unassembled WGS sequence"/>
</dbReference>
<dbReference type="EMBL" id="FRXO01000001">
    <property type="protein sequence ID" value="SHO59937.1"/>
    <property type="molecule type" value="Genomic_DNA"/>
</dbReference>
<dbReference type="InterPro" id="IPR002477">
    <property type="entry name" value="Peptidoglycan-bd-like"/>
</dbReference>
<dbReference type="STRING" id="1123029.SAMN02745172_00117"/>
<dbReference type="Pfam" id="PF01471">
    <property type="entry name" value="PG_binding_1"/>
    <property type="match status" value="1"/>
</dbReference>
<dbReference type="GO" id="GO:0009253">
    <property type="term" value="P:peptidoglycan catabolic process"/>
    <property type="evidence" value="ECO:0007669"/>
    <property type="project" value="TreeGrafter"/>
</dbReference>
<dbReference type="Pfam" id="PF13406">
    <property type="entry name" value="SLT_2"/>
    <property type="match status" value="1"/>
</dbReference>
<proteinExistence type="predicted"/>
<dbReference type="InterPro" id="IPR023346">
    <property type="entry name" value="Lysozyme-like_dom_sf"/>
</dbReference>